<dbReference type="EMBL" id="KN834769">
    <property type="protein sequence ID" value="KIK61922.1"/>
    <property type="molecule type" value="Genomic_DNA"/>
</dbReference>
<gene>
    <name evidence="2" type="ORF">GYMLUDRAFT_165318</name>
</gene>
<feature type="transmembrane region" description="Helical" evidence="1">
    <location>
        <begin position="79"/>
        <end position="102"/>
    </location>
</feature>
<dbReference type="OrthoDB" id="3267855at2759"/>
<proteinExistence type="predicted"/>
<accession>A0A0D0CRQ2</accession>
<keyword evidence="1" id="KW-1133">Transmembrane helix</keyword>
<feature type="non-terminal residue" evidence="2">
    <location>
        <position position="153"/>
    </location>
</feature>
<name>A0A0D0CRQ2_9AGAR</name>
<dbReference type="Proteomes" id="UP000053593">
    <property type="component" value="Unassembled WGS sequence"/>
</dbReference>
<evidence type="ECO:0000256" key="1">
    <source>
        <dbReference type="SAM" id="Phobius"/>
    </source>
</evidence>
<keyword evidence="3" id="KW-1185">Reference proteome</keyword>
<evidence type="ECO:0000313" key="2">
    <source>
        <dbReference type="EMBL" id="KIK61922.1"/>
    </source>
</evidence>
<protein>
    <submittedName>
        <fullName evidence="2">Uncharacterized protein</fullName>
    </submittedName>
</protein>
<organism evidence="2 3">
    <name type="scientific">Collybiopsis luxurians FD-317 M1</name>
    <dbReference type="NCBI Taxonomy" id="944289"/>
    <lineage>
        <taxon>Eukaryota</taxon>
        <taxon>Fungi</taxon>
        <taxon>Dikarya</taxon>
        <taxon>Basidiomycota</taxon>
        <taxon>Agaricomycotina</taxon>
        <taxon>Agaricomycetes</taxon>
        <taxon>Agaricomycetidae</taxon>
        <taxon>Agaricales</taxon>
        <taxon>Marasmiineae</taxon>
        <taxon>Omphalotaceae</taxon>
        <taxon>Collybiopsis</taxon>
        <taxon>Collybiopsis luxurians</taxon>
    </lineage>
</organism>
<keyword evidence="1" id="KW-0812">Transmembrane</keyword>
<evidence type="ECO:0000313" key="3">
    <source>
        <dbReference type="Proteomes" id="UP000053593"/>
    </source>
</evidence>
<sequence>SVTCNDWREFVSALAVFGRAAIVATLIGRAYAVCSRNRLILAYLMVLGTMCVVADAVRLPINFIACSESLIAVYLLRSLFTIAFETSVAVITTVRTVQALRAGGPWKSQKYRLFYLMFEEGKVLTIVSLCHLIQALTGILYFWYAVSTTATLN</sequence>
<feature type="non-terminal residue" evidence="2">
    <location>
        <position position="1"/>
    </location>
</feature>
<dbReference type="AlphaFoldDB" id="A0A0D0CRQ2"/>
<feature type="transmembrane region" description="Helical" evidence="1">
    <location>
        <begin position="39"/>
        <end position="59"/>
    </location>
</feature>
<reference evidence="2 3" key="1">
    <citation type="submission" date="2014-04" db="EMBL/GenBank/DDBJ databases">
        <title>Evolutionary Origins and Diversification of the Mycorrhizal Mutualists.</title>
        <authorList>
            <consortium name="DOE Joint Genome Institute"/>
            <consortium name="Mycorrhizal Genomics Consortium"/>
            <person name="Kohler A."/>
            <person name="Kuo A."/>
            <person name="Nagy L.G."/>
            <person name="Floudas D."/>
            <person name="Copeland A."/>
            <person name="Barry K.W."/>
            <person name="Cichocki N."/>
            <person name="Veneault-Fourrey C."/>
            <person name="LaButti K."/>
            <person name="Lindquist E.A."/>
            <person name="Lipzen A."/>
            <person name="Lundell T."/>
            <person name="Morin E."/>
            <person name="Murat C."/>
            <person name="Riley R."/>
            <person name="Ohm R."/>
            <person name="Sun H."/>
            <person name="Tunlid A."/>
            <person name="Henrissat B."/>
            <person name="Grigoriev I.V."/>
            <person name="Hibbett D.S."/>
            <person name="Martin F."/>
        </authorList>
    </citation>
    <scope>NUCLEOTIDE SEQUENCE [LARGE SCALE GENOMIC DNA]</scope>
    <source>
        <strain evidence="2 3">FD-317 M1</strain>
    </source>
</reference>
<feature type="transmembrane region" description="Helical" evidence="1">
    <location>
        <begin position="123"/>
        <end position="144"/>
    </location>
</feature>
<dbReference type="HOGENOM" id="CLU_1772493_0_0_1"/>
<keyword evidence="1" id="KW-0472">Membrane</keyword>
<feature type="transmembrane region" description="Helical" evidence="1">
    <location>
        <begin position="12"/>
        <end position="32"/>
    </location>
</feature>